<sequence length="167" mass="18613">MAYLCFYKTLNRYSPMHHRFVIALFIVLFAACQPRKEQSSETTATPSQSAVLQSGCYAFHKGGSTIQLDLEVNGERASGQLLYSLEEKDKNTGTIHGTAKGNTLDVYYVFLSEGITSTREVIFQLTDSALVEGIGNHEERNDTSFYADKSKVRFENSQVVLTPCPKP</sequence>
<dbReference type="RefSeq" id="WP_202007429.1">
    <property type="nucleotide sequence ID" value="NZ_JAERRB010000001.1"/>
</dbReference>
<evidence type="ECO:0000313" key="1">
    <source>
        <dbReference type="EMBL" id="MBL0740273.1"/>
    </source>
</evidence>
<keyword evidence="2" id="KW-1185">Reference proteome</keyword>
<accession>A0ABS1KLR4</accession>
<dbReference type="Proteomes" id="UP000613030">
    <property type="component" value="Unassembled WGS sequence"/>
</dbReference>
<gene>
    <name evidence="1" type="ORF">JI741_03550</name>
</gene>
<evidence type="ECO:0008006" key="3">
    <source>
        <dbReference type="Google" id="ProtNLM"/>
    </source>
</evidence>
<evidence type="ECO:0000313" key="2">
    <source>
        <dbReference type="Proteomes" id="UP000613030"/>
    </source>
</evidence>
<proteinExistence type="predicted"/>
<comment type="caution">
    <text evidence="1">The sequence shown here is derived from an EMBL/GenBank/DDBJ whole genome shotgun (WGS) entry which is preliminary data.</text>
</comment>
<reference evidence="1 2" key="1">
    <citation type="submission" date="2021-01" db="EMBL/GenBank/DDBJ databases">
        <title>Chryseolinea sp. Jin1 Genome sequencing and assembly.</title>
        <authorList>
            <person name="Kim I."/>
        </authorList>
    </citation>
    <scope>NUCLEOTIDE SEQUENCE [LARGE SCALE GENOMIC DNA]</scope>
    <source>
        <strain evidence="1 2">Jin1</strain>
    </source>
</reference>
<dbReference type="EMBL" id="JAERRB010000001">
    <property type="protein sequence ID" value="MBL0740273.1"/>
    <property type="molecule type" value="Genomic_DNA"/>
</dbReference>
<protein>
    <recommendedName>
        <fullName evidence="3">Lipoprotein</fullName>
    </recommendedName>
</protein>
<name>A0ABS1KLR4_9BACT</name>
<organism evidence="1 2">
    <name type="scientific">Chryseolinea lacunae</name>
    <dbReference type="NCBI Taxonomy" id="2801331"/>
    <lineage>
        <taxon>Bacteria</taxon>
        <taxon>Pseudomonadati</taxon>
        <taxon>Bacteroidota</taxon>
        <taxon>Cytophagia</taxon>
        <taxon>Cytophagales</taxon>
        <taxon>Fulvivirgaceae</taxon>
        <taxon>Chryseolinea</taxon>
    </lineage>
</organism>